<dbReference type="GO" id="GO:0016705">
    <property type="term" value="F:oxidoreductase activity, acting on paired donors, with incorporation or reduction of molecular oxygen"/>
    <property type="evidence" value="ECO:0007669"/>
    <property type="project" value="InterPro"/>
</dbReference>
<reference evidence="3" key="1">
    <citation type="journal article" date="2020" name="Stud. Mycol.">
        <title>101 Dothideomycetes genomes: a test case for predicting lifestyles and emergence of pathogens.</title>
        <authorList>
            <person name="Haridas S."/>
            <person name="Albert R."/>
            <person name="Binder M."/>
            <person name="Bloem J."/>
            <person name="Labutti K."/>
            <person name="Salamov A."/>
            <person name="Andreopoulos B."/>
            <person name="Baker S."/>
            <person name="Barry K."/>
            <person name="Bills G."/>
            <person name="Bluhm B."/>
            <person name="Cannon C."/>
            <person name="Castanera R."/>
            <person name="Culley D."/>
            <person name="Daum C."/>
            <person name="Ezra D."/>
            <person name="Gonzalez J."/>
            <person name="Henrissat B."/>
            <person name="Kuo A."/>
            <person name="Liang C."/>
            <person name="Lipzen A."/>
            <person name="Lutzoni F."/>
            <person name="Magnuson J."/>
            <person name="Mondo S."/>
            <person name="Nolan M."/>
            <person name="Ohm R."/>
            <person name="Pangilinan J."/>
            <person name="Park H.-J."/>
            <person name="Ramirez L."/>
            <person name="Alfaro M."/>
            <person name="Sun H."/>
            <person name="Tritt A."/>
            <person name="Yoshinaga Y."/>
            <person name="Zwiers L.-H."/>
            <person name="Turgeon B."/>
            <person name="Goodwin S."/>
            <person name="Spatafora J."/>
            <person name="Crous P."/>
            <person name="Grigoriev I."/>
        </authorList>
    </citation>
    <scope>NUCLEOTIDE SEQUENCE</scope>
    <source>
        <strain evidence="3">CBS 121167</strain>
    </source>
</reference>
<keyword evidence="1" id="KW-0479">Metal-binding</keyword>
<dbReference type="InterPro" id="IPR036396">
    <property type="entry name" value="Cyt_P450_sf"/>
</dbReference>
<sequence length="561" mass="62111">MERLSLEIFRRALSTGLAPMASTAWCLGVCFHLGCIPFEMDNQGWRLIGCFYSAVVLLTYAYVTVAGFDVYESGKRAAVAGISFNAGVLTSISLYRLFSHQLRRFPGPILARLSRFYAMRLASKRKQLYVEVQELHRQHGDFVRVGPREISINRASAIPLIYGPPSRCQKSPWYSQVSTDVTEVSINSTRDMEVHRRRRRAWDRSFSSKALLNYEPRVKAKTDALISQLRAKQGKPVDATKWAMFFSFDVMGDVGLGKDFHTLDTGNEHPAIKGIHDSITAIGLLTPVPWLLAMLGAIPGAMGGYTEFMDYCSAQVDEKERTLNRAENPSDLISWLLKARYEGDQSAPPGKGALHEDARLIIIAGSDTTAAALATTLYYLATTPRVFKKLQRQLDAAFPHGDNEWGYAKTKQIAYLDAVINEALRLNPPAPGGLPRVTPPEGLRVDEVHIPGDTIVGVPAYTLQRDERYFERAGEFVPERWNEAGTGAETAAFMPFSRGAFNCAGKRLALMELRMVVSRVVPGFDLAVADSDAVNGFAAGQVDSFILISPPLPLRFLVRQA</sequence>
<evidence type="ECO:0008006" key="5">
    <source>
        <dbReference type="Google" id="ProtNLM"/>
    </source>
</evidence>
<dbReference type="CDD" id="cd11061">
    <property type="entry name" value="CYP67-like"/>
    <property type="match status" value="1"/>
</dbReference>
<dbReference type="Pfam" id="PF00067">
    <property type="entry name" value="p450"/>
    <property type="match status" value="1"/>
</dbReference>
<keyword evidence="1" id="KW-0349">Heme</keyword>
<protein>
    <recommendedName>
        <fullName evidence="5">Cytochrome P450</fullName>
    </recommendedName>
</protein>
<keyword evidence="2" id="KW-0812">Transmembrane</keyword>
<dbReference type="AlphaFoldDB" id="A0A6A6BDQ1"/>
<comment type="cofactor">
    <cofactor evidence="1">
        <name>heme</name>
        <dbReference type="ChEBI" id="CHEBI:30413"/>
    </cofactor>
</comment>
<dbReference type="SUPFAM" id="SSF48264">
    <property type="entry name" value="Cytochrome P450"/>
    <property type="match status" value="1"/>
</dbReference>
<keyword evidence="4" id="KW-1185">Reference proteome</keyword>
<proteinExistence type="predicted"/>
<feature type="binding site" description="axial binding residue" evidence="1">
    <location>
        <position position="503"/>
    </location>
    <ligand>
        <name>heme</name>
        <dbReference type="ChEBI" id="CHEBI:30413"/>
    </ligand>
    <ligandPart>
        <name>Fe</name>
        <dbReference type="ChEBI" id="CHEBI:18248"/>
    </ligandPart>
</feature>
<gene>
    <name evidence="3" type="ORF">K452DRAFT_226565</name>
</gene>
<keyword evidence="1" id="KW-0408">Iron</keyword>
<dbReference type="GO" id="GO:0020037">
    <property type="term" value="F:heme binding"/>
    <property type="evidence" value="ECO:0007669"/>
    <property type="project" value="InterPro"/>
</dbReference>
<dbReference type="GO" id="GO:0005506">
    <property type="term" value="F:iron ion binding"/>
    <property type="evidence" value="ECO:0007669"/>
    <property type="project" value="InterPro"/>
</dbReference>
<evidence type="ECO:0000313" key="3">
    <source>
        <dbReference type="EMBL" id="KAF2142309.1"/>
    </source>
</evidence>
<dbReference type="OrthoDB" id="6692864at2759"/>
<dbReference type="InterPro" id="IPR050121">
    <property type="entry name" value="Cytochrome_P450_monoxygenase"/>
</dbReference>
<dbReference type="RefSeq" id="XP_033398021.1">
    <property type="nucleotide sequence ID" value="XM_033536835.1"/>
</dbReference>
<feature type="transmembrane region" description="Helical" evidence="2">
    <location>
        <begin position="77"/>
        <end position="98"/>
    </location>
</feature>
<keyword evidence="2" id="KW-0472">Membrane</keyword>
<dbReference type="EMBL" id="ML995484">
    <property type="protein sequence ID" value="KAF2142309.1"/>
    <property type="molecule type" value="Genomic_DNA"/>
</dbReference>
<dbReference type="Gene3D" id="1.10.630.10">
    <property type="entry name" value="Cytochrome P450"/>
    <property type="match status" value="1"/>
</dbReference>
<dbReference type="PRINTS" id="PR00385">
    <property type="entry name" value="P450"/>
</dbReference>
<feature type="transmembrane region" description="Helical" evidence="2">
    <location>
        <begin position="12"/>
        <end position="34"/>
    </location>
</feature>
<evidence type="ECO:0000256" key="2">
    <source>
        <dbReference type="SAM" id="Phobius"/>
    </source>
</evidence>
<dbReference type="PANTHER" id="PTHR24305">
    <property type="entry name" value="CYTOCHROME P450"/>
    <property type="match status" value="1"/>
</dbReference>
<dbReference type="GeneID" id="54294331"/>
<evidence type="ECO:0000313" key="4">
    <source>
        <dbReference type="Proteomes" id="UP000799438"/>
    </source>
</evidence>
<name>A0A6A6BDQ1_9PEZI</name>
<dbReference type="InterPro" id="IPR002401">
    <property type="entry name" value="Cyt_P450_E_grp-I"/>
</dbReference>
<feature type="transmembrane region" description="Helical" evidence="2">
    <location>
        <begin position="46"/>
        <end position="65"/>
    </location>
</feature>
<dbReference type="PANTHER" id="PTHR24305:SF78">
    <property type="entry name" value="P450, PUTATIVE (EUROFUNG)-RELATED"/>
    <property type="match status" value="1"/>
</dbReference>
<evidence type="ECO:0000256" key="1">
    <source>
        <dbReference type="PIRSR" id="PIRSR602401-1"/>
    </source>
</evidence>
<dbReference type="PRINTS" id="PR00463">
    <property type="entry name" value="EP450I"/>
</dbReference>
<dbReference type="InterPro" id="IPR001128">
    <property type="entry name" value="Cyt_P450"/>
</dbReference>
<dbReference type="FunFam" id="1.10.630.10:FF:000129">
    <property type="entry name" value="Benzoate 4-monooxygenase cytochrome P450"/>
    <property type="match status" value="1"/>
</dbReference>
<dbReference type="Proteomes" id="UP000799438">
    <property type="component" value="Unassembled WGS sequence"/>
</dbReference>
<dbReference type="GO" id="GO:0004497">
    <property type="term" value="F:monooxygenase activity"/>
    <property type="evidence" value="ECO:0007669"/>
    <property type="project" value="InterPro"/>
</dbReference>
<keyword evidence="2" id="KW-1133">Transmembrane helix</keyword>
<organism evidence="3 4">
    <name type="scientific">Aplosporella prunicola CBS 121167</name>
    <dbReference type="NCBI Taxonomy" id="1176127"/>
    <lineage>
        <taxon>Eukaryota</taxon>
        <taxon>Fungi</taxon>
        <taxon>Dikarya</taxon>
        <taxon>Ascomycota</taxon>
        <taxon>Pezizomycotina</taxon>
        <taxon>Dothideomycetes</taxon>
        <taxon>Dothideomycetes incertae sedis</taxon>
        <taxon>Botryosphaeriales</taxon>
        <taxon>Aplosporellaceae</taxon>
        <taxon>Aplosporella</taxon>
    </lineage>
</organism>
<accession>A0A6A6BDQ1</accession>